<gene>
    <name evidence="2" type="ORF">GCU54_22410</name>
</gene>
<proteinExistence type="predicted"/>
<name>A0A6P0GN05_9ACTN</name>
<dbReference type="AlphaFoldDB" id="A0A6P0GN05"/>
<evidence type="ECO:0000313" key="3">
    <source>
        <dbReference type="Proteomes" id="UP000471126"/>
    </source>
</evidence>
<accession>A0A6P0GN05</accession>
<comment type="caution">
    <text evidence="2">The sequence shown here is derived from an EMBL/GenBank/DDBJ whole genome shotgun (WGS) entry which is preliminary data.</text>
</comment>
<dbReference type="Pfam" id="PF20064">
    <property type="entry name" value="DUF6463"/>
    <property type="match status" value="1"/>
</dbReference>
<sequence length="138" mass="14269">MSAAVSRVPPLRSAGLWVVVLGIVHVASVHAFHPESVRSVMDGGVVASVDAEPTLAERRGVGFWYVTSGLMTIGLGVIVRGHENVHGRPPPATASVLVGTGLWGALLMPVSPFWLFLPIACLARSSGRSPAGDGPGVE</sequence>
<dbReference type="Proteomes" id="UP000471126">
    <property type="component" value="Unassembled WGS sequence"/>
</dbReference>
<evidence type="ECO:0008006" key="4">
    <source>
        <dbReference type="Google" id="ProtNLM"/>
    </source>
</evidence>
<keyword evidence="1" id="KW-0472">Membrane</keyword>
<dbReference type="RefSeq" id="WP_163478998.1">
    <property type="nucleotide sequence ID" value="NZ_JAAGWE010000043.1"/>
</dbReference>
<evidence type="ECO:0000313" key="2">
    <source>
        <dbReference type="EMBL" id="NEM08719.1"/>
    </source>
</evidence>
<feature type="transmembrane region" description="Helical" evidence="1">
    <location>
        <begin position="14"/>
        <end position="32"/>
    </location>
</feature>
<dbReference type="EMBL" id="JAAGWE010000043">
    <property type="protein sequence ID" value="NEM08719.1"/>
    <property type="molecule type" value="Genomic_DNA"/>
</dbReference>
<reference evidence="2 3" key="1">
    <citation type="submission" date="2019-12" db="EMBL/GenBank/DDBJ databases">
        <title>WGS of CPCC 203550 I12A-02606.</title>
        <authorList>
            <person name="Jiang Z."/>
        </authorList>
    </citation>
    <scope>NUCLEOTIDE SEQUENCE [LARGE SCALE GENOMIC DNA]</scope>
    <source>
        <strain evidence="2 3">I12A-02606</strain>
    </source>
</reference>
<protein>
    <recommendedName>
        <fullName evidence="4">DUF4345 domain-containing protein</fullName>
    </recommendedName>
</protein>
<feature type="transmembrane region" description="Helical" evidence="1">
    <location>
        <begin position="102"/>
        <end position="123"/>
    </location>
</feature>
<keyword evidence="1" id="KW-0812">Transmembrane</keyword>
<dbReference type="InterPro" id="IPR045590">
    <property type="entry name" value="DUF6463"/>
</dbReference>
<keyword evidence="1" id="KW-1133">Transmembrane helix</keyword>
<organism evidence="2 3">
    <name type="scientific">Geodermatophilus normandii</name>
    <dbReference type="NCBI Taxonomy" id="1137989"/>
    <lineage>
        <taxon>Bacteria</taxon>
        <taxon>Bacillati</taxon>
        <taxon>Actinomycetota</taxon>
        <taxon>Actinomycetes</taxon>
        <taxon>Geodermatophilales</taxon>
        <taxon>Geodermatophilaceae</taxon>
        <taxon>Geodermatophilus</taxon>
    </lineage>
</organism>
<evidence type="ECO:0000256" key="1">
    <source>
        <dbReference type="SAM" id="Phobius"/>
    </source>
</evidence>
<feature type="transmembrane region" description="Helical" evidence="1">
    <location>
        <begin position="63"/>
        <end position="82"/>
    </location>
</feature>